<dbReference type="SUPFAM" id="SSF47413">
    <property type="entry name" value="lambda repressor-like DNA-binding domains"/>
    <property type="match status" value="1"/>
</dbReference>
<dbReference type="Gene3D" id="1.10.260.40">
    <property type="entry name" value="lambda repressor-like DNA-binding domains"/>
    <property type="match status" value="1"/>
</dbReference>
<dbReference type="Proteomes" id="UP000533476">
    <property type="component" value="Unassembled WGS sequence"/>
</dbReference>
<keyword evidence="1" id="KW-1133">Transmembrane helix</keyword>
<protein>
    <submittedName>
        <fullName evidence="3">Helix-turn-helix domain-containing protein</fullName>
    </submittedName>
</protein>
<dbReference type="InterPro" id="IPR001387">
    <property type="entry name" value="Cro/C1-type_HTH"/>
</dbReference>
<comment type="caution">
    <text evidence="3">The sequence shown here is derived from an EMBL/GenBank/DDBJ whole genome shotgun (WGS) entry which is preliminary data.</text>
</comment>
<dbReference type="CDD" id="cd00093">
    <property type="entry name" value="HTH_XRE"/>
    <property type="match status" value="1"/>
</dbReference>
<evidence type="ECO:0000256" key="1">
    <source>
        <dbReference type="SAM" id="Phobius"/>
    </source>
</evidence>
<sequence length="328" mass="36922">MIGESALNPDIAPSFGAWLQITREGRGWTISELADRAQLPRSTLATLESRARRSSRPRPEVIHSVAAATGLPVLGIAVIAGYFERDMIDVGTDALFDRIQLAAFQGLWWQRQGGAYLRVVRESQGVSIDAAAKRWSDLWGALSVTGEEWNVLESQGYVPDMWESIVRMRNLNRLPGAWLWALTHAIGGDLADLLGFAFIMARVSAVRCERPWHAKDDYDQLSRAVKTHRQAFEELVLGPYRSDVRRVKWTIPDVRELARRSTKEARREAPVNDAEGIARVVWGYLEDQHPGITKVRQDTFLAHLVSKWDNLSGDAKSQIARILEESEK</sequence>
<keyword evidence="1" id="KW-0812">Transmembrane</keyword>
<evidence type="ECO:0000259" key="2">
    <source>
        <dbReference type="PROSITE" id="PS50943"/>
    </source>
</evidence>
<proteinExistence type="predicted"/>
<dbReference type="AlphaFoldDB" id="A0A7Y0L4N8"/>
<dbReference type="GO" id="GO:0003677">
    <property type="term" value="F:DNA binding"/>
    <property type="evidence" value="ECO:0007669"/>
    <property type="project" value="InterPro"/>
</dbReference>
<accession>A0A7Y0L4N8</accession>
<dbReference type="Pfam" id="PF13560">
    <property type="entry name" value="HTH_31"/>
    <property type="match status" value="1"/>
</dbReference>
<keyword evidence="1" id="KW-0472">Membrane</keyword>
<name>A0A7Y0L4N8_9FIRM</name>
<dbReference type="PROSITE" id="PS50943">
    <property type="entry name" value="HTH_CROC1"/>
    <property type="match status" value="1"/>
</dbReference>
<organism evidence="3 4">
    <name type="scientific">Sulfobacillus harzensis</name>
    <dbReference type="NCBI Taxonomy" id="2729629"/>
    <lineage>
        <taxon>Bacteria</taxon>
        <taxon>Bacillati</taxon>
        <taxon>Bacillota</taxon>
        <taxon>Clostridia</taxon>
        <taxon>Eubacteriales</taxon>
        <taxon>Clostridiales Family XVII. Incertae Sedis</taxon>
        <taxon>Sulfobacillus</taxon>
    </lineage>
</organism>
<feature type="domain" description="HTH cro/C1-type" evidence="2">
    <location>
        <begin position="19"/>
        <end position="76"/>
    </location>
</feature>
<dbReference type="InterPro" id="IPR010982">
    <property type="entry name" value="Lambda_DNA-bd_dom_sf"/>
</dbReference>
<reference evidence="3 4" key="1">
    <citation type="submission" date="2020-04" db="EMBL/GenBank/DDBJ databases">
        <authorList>
            <person name="Zhang R."/>
            <person name="Schippers A."/>
        </authorList>
    </citation>
    <scope>NUCLEOTIDE SEQUENCE [LARGE SCALE GENOMIC DNA]</scope>
    <source>
        <strain evidence="3 4">DSM 109850</strain>
    </source>
</reference>
<keyword evidence="4" id="KW-1185">Reference proteome</keyword>
<evidence type="ECO:0000313" key="3">
    <source>
        <dbReference type="EMBL" id="NMP22897.1"/>
    </source>
</evidence>
<feature type="transmembrane region" description="Helical" evidence="1">
    <location>
        <begin position="61"/>
        <end position="83"/>
    </location>
</feature>
<gene>
    <name evidence="3" type="ORF">HIJ39_11110</name>
</gene>
<evidence type="ECO:0000313" key="4">
    <source>
        <dbReference type="Proteomes" id="UP000533476"/>
    </source>
</evidence>
<dbReference type="SMART" id="SM00530">
    <property type="entry name" value="HTH_XRE"/>
    <property type="match status" value="1"/>
</dbReference>
<dbReference type="EMBL" id="JABBVZ010000034">
    <property type="protein sequence ID" value="NMP22897.1"/>
    <property type="molecule type" value="Genomic_DNA"/>
</dbReference>
<dbReference type="RefSeq" id="WP_169099658.1">
    <property type="nucleotide sequence ID" value="NZ_JABBVZ010000034.1"/>
</dbReference>